<dbReference type="CDD" id="cd14668">
    <property type="entry name" value="mlta_B"/>
    <property type="match status" value="1"/>
</dbReference>
<keyword evidence="9" id="KW-1185">Reference proteome</keyword>
<reference evidence="8 9" key="1">
    <citation type="submission" date="2022-07" db="EMBL/GenBank/DDBJ databases">
        <authorList>
            <person name="Xamxidin M."/>
            <person name="Wu M."/>
        </authorList>
    </citation>
    <scope>NUCLEOTIDE SEQUENCE [LARGE SCALE GENOMIC DNA]</scope>
    <source>
        <strain evidence="8 9">NBRC 111650</strain>
    </source>
</reference>
<evidence type="ECO:0000256" key="6">
    <source>
        <dbReference type="SAM" id="MobiDB-lite"/>
    </source>
</evidence>
<dbReference type="RefSeq" id="WP_256765402.1">
    <property type="nucleotide sequence ID" value="NZ_JANIGO010000005.1"/>
</dbReference>
<keyword evidence="4" id="KW-0961">Cell wall biogenesis/degradation</keyword>
<gene>
    <name evidence="8" type="ORF">NQT62_14245</name>
</gene>
<dbReference type="Pfam" id="PF06725">
    <property type="entry name" value="3D"/>
    <property type="match status" value="1"/>
</dbReference>
<dbReference type="PIRSF" id="PIRSF019422">
    <property type="entry name" value="MltA"/>
    <property type="match status" value="1"/>
</dbReference>
<feature type="domain" description="Lytic transglycosylase MltA" evidence="7">
    <location>
        <begin position="154"/>
        <end position="311"/>
    </location>
</feature>
<dbReference type="SUPFAM" id="SSF50685">
    <property type="entry name" value="Barwin-like endoglucanases"/>
    <property type="match status" value="1"/>
</dbReference>
<dbReference type="CDD" id="cd14485">
    <property type="entry name" value="mltA_like_LT_A"/>
    <property type="match status" value="1"/>
</dbReference>
<dbReference type="Gene3D" id="2.40.40.10">
    <property type="entry name" value="RlpA-like domain"/>
    <property type="match status" value="1"/>
</dbReference>
<dbReference type="EMBL" id="JANIGO010000005">
    <property type="protein sequence ID" value="MCQ8897598.1"/>
    <property type="molecule type" value="Genomic_DNA"/>
</dbReference>
<dbReference type="EC" id="4.2.2.n1" evidence="2"/>
<proteinExistence type="predicted"/>
<dbReference type="InterPro" id="IPR026044">
    <property type="entry name" value="MltA"/>
</dbReference>
<dbReference type="PANTHER" id="PTHR30124:SF0">
    <property type="entry name" value="MEMBRANE-BOUND LYTIC MUREIN TRANSGLYCOSYLASE A"/>
    <property type="match status" value="1"/>
</dbReference>
<dbReference type="InterPro" id="IPR005300">
    <property type="entry name" value="MltA_B"/>
</dbReference>
<dbReference type="SMART" id="SM00925">
    <property type="entry name" value="MltA"/>
    <property type="match status" value="1"/>
</dbReference>
<dbReference type="InterPro" id="IPR036908">
    <property type="entry name" value="RlpA-like_sf"/>
</dbReference>
<keyword evidence="3" id="KW-0456">Lyase</keyword>
<evidence type="ECO:0000256" key="3">
    <source>
        <dbReference type="ARBA" id="ARBA00023239"/>
    </source>
</evidence>
<dbReference type="PANTHER" id="PTHR30124">
    <property type="entry name" value="MEMBRANE-BOUND LYTIC MUREIN TRANSGLYCOSYLASE A"/>
    <property type="match status" value="1"/>
</dbReference>
<evidence type="ECO:0000313" key="9">
    <source>
        <dbReference type="Proteomes" id="UP001204142"/>
    </source>
</evidence>
<dbReference type="Proteomes" id="UP001204142">
    <property type="component" value="Unassembled WGS sequence"/>
</dbReference>
<evidence type="ECO:0000256" key="4">
    <source>
        <dbReference type="ARBA" id="ARBA00023316"/>
    </source>
</evidence>
<dbReference type="PROSITE" id="PS51257">
    <property type="entry name" value="PROKAR_LIPOPROTEIN"/>
    <property type="match status" value="1"/>
</dbReference>
<dbReference type="InterPro" id="IPR010611">
    <property type="entry name" value="3D_dom"/>
</dbReference>
<accession>A0ABT1WJC4</accession>
<evidence type="ECO:0000313" key="8">
    <source>
        <dbReference type="EMBL" id="MCQ8897598.1"/>
    </source>
</evidence>
<comment type="caution">
    <text evidence="8">The sequence shown here is derived from an EMBL/GenBank/DDBJ whole genome shotgun (WGS) entry which is preliminary data.</text>
</comment>
<dbReference type="Pfam" id="PF03562">
    <property type="entry name" value="MltA"/>
    <property type="match status" value="1"/>
</dbReference>
<name>A0ABT1WJC4_9BURK</name>
<feature type="region of interest" description="Disordered" evidence="6">
    <location>
        <begin position="39"/>
        <end position="61"/>
    </location>
</feature>
<evidence type="ECO:0000256" key="2">
    <source>
        <dbReference type="ARBA" id="ARBA00012587"/>
    </source>
</evidence>
<dbReference type="Gene3D" id="2.40.240.50">
    <property type="entry name" value="Barwin-like endoglucanases"/>
    <property type="match status" value="1"/>
</dbReference>
<sequence length="420" mass="46300">MLMYSLKMRRIQMFRIGRWFCQITLAGIVAGCATQSLPPQAQKPVNCSCPAPEEKPAEKPPALPLLEKSSFSQLPGWANTQGQKATLNAFIAQCGVLQRRKATPAGLVEMCKRASSLNTDEEARNWMEKELDVWQLQQEDGRKEGLLTGYYEPLLNGARKPGGRFGVPLYGVPSDLITVKLDELVPELKGKRIRGRIEGNTLVPYYDRAEWETNVGPQRGKVLVWVDDKLDAFLLQVQGSGRVKLPDGSEIRLSYADQNGYPYKAIGRVLVEWGELTTAQATIPGIRAWAEKNPTKVDKLLNNNPSVVFFAENTVLSPEQGPIGALGLPLTGEFSLAVDRSLVPYGALMWLDSTNPLNQKPIQHAALAQDTGGAIRGRVRADYFWGTGHAAGEAAGKTRQTLRLWLLWPKGVDLPKTAND</sequence>
<evidence type="ECO:0000259" key="7">
    <source>
        <dbReference type="SMART" id="SM00925"/>
    </source>
</evidence>
<evidence type="ECO:0000256" key="1">
    <source>
        <dbReference type="ARBA" id="ARBA00001420"/>
    </source>
</evidence>
<evidence type="ECO:0000256" key="5">
    <source>
        <dbReference type="ARBA" id="ARBA00030918"/>
    </source>
</evidence>
<comment type="catalytic activity">
    <reaction evidence="1">
        <text>Exolytic cleavage of the (1-&gt;4)-beta-glycosidic linkage between N-acetylmuramic acid (MurNAc) and N-acetylglucosamine (GlcNAc) residues in peptidoglycan, from either the reducing or the non-reducing ends of the peptidoglycan chains, with concomitant formation of a 1,6-anhydrobond in the MurNAc residue.</text>
        <dbReference type="EC" id="4.2.2.n1"/>
    </reaction>
</comment>
<protein>
    <recommendedName>
        <fullName evidence="2">peptidoglycan lytic exotransglycosylase</fullName>
        <ecNumber evidence="2">4.2.2.n1</ecNumber>
    </recommendedName>
    <alternativeName>
        <fullName evidence="5">Murein hydrolase A</fullName>
    </alternativeName>
</protein>
<organism evidence="8 9">
    <name type="scientific">Limnobacter humi</name>
    <dbReference type="NCBI Taxonomy" id="1778671"/>
    <lineage>
        <taxon>Bacteria</taxon>
        <taxon>Pseudomonadati</taxon>
        <taxon>Pseudomonadota</taxon>
        <taxon>Betaproteobacteria</taxon>
        <taxon>Burkholderiales</taxon>
        <taxon>Burkholderiaceae</taxon>
        <taxon>Limnobacter</taxon>
    </lineage>
</organism>